<protein>
    <submittedName>
        <fullName evidence="2">Uncharacterized protein</fullName>
    </submittedName>
</protein>
<accession>A0A2T7DN29</accession>
<evidence type="ECO:0000313" key="2">
    <source>
        <dbReference type="EMBL" id="PUZ56967.1"/>
    </source>
</evidence>
<organism evidence="2 3">
    <name type="scientific">Panicum hallii var. hallii</name>
    <dbReference type="NCBI Taxonomy" id="1504633"/>
    <lineage>
        <taxon>Eukaryota</taxon>
        <taxon>Viridiplantae</taxon>
        <taxon>Streptophyta</taxon>
        <taxon>Embryophyta</taxon>
        <taxon>Tracheophyta</taxon>
        <taxon>Spermatophyta</taxon>
        <taxon>Magnoliopsida</taxon>
        <taxon>Liliopsida</taxon>
        <taxon>Poales</taxon>
        <taxon>Poaceae</taxon>
        <taxon>PACMAD clade</taxon>
        <taxon>Panicoideae</taxon>
        <taxon>Panicodae</taxon>
        <taxon>Paniceae</taxon>
        <taxon>Panicinae</taxon>
        <taxon>Panicum</taxon>
        <taxon>Panicum sect. Panicum</taxon>
    </lineage>
</organism>
<dbReference type="Proteomes" id="UP000244336">
    <property type="component" value="Chromosome 5"/>
</dbReference>
<evidence type="ECO:0000256" key="1">
    <source>
        <dbReference type="SAM" id="MobiDB-lite"/>
    </source>
</evidence>
<keyword evidence="3" id="KW-1185">Reference proteome</keyword>
<dbReference type="AlphaFoldDB" id="A0A2T7DN29"/>
<gene>
    <name evidence="2" type="ORF">GQ55_5G390600</name>
</gene>
<evidence type="ECO:0000313" key="3">
    <source>
        <dbReference type="Proteomes" id="UP000244336"/>
    </source>
</evidence>
<dbReference type="EMBL" id="CM009753">
    <property type="protein sequence ID" value="PUZ56967.1"/>
    <property type="molecule type" value="Genomic_DNA"/>
</dbReference>
<proteinExistence type="predicted"/>
<feature type="compositionally biased region" description="Basic and acidic residues" evidence="1">
    <location>
        <begin position="21"/>
        <end position="35"/>
    </location>
</feature>
<sequence>MGARFHREHNDLLPLANSVRSRGDEKRGDRCRITRSEGGISPSHPVCTIIPFQMAPSLLPQGAGSTLLSYLN</sequence>
<reference evidence="2 3" key="1">
    <citation type="submission" date="2018-04" db="EMBL/GenBank/DDBJ databases">
        <title>WGS assembly of Panicum hallii var. hallii HAL2.</title>
        <authorList>
            <person name="Lovell J."/>
            <person name="Jenkins J."/>
            <person name="Lowry D."/>
            <person name="Mamidi S."/>
            <person name="Sreedasyam A."/>
            <person name="Weng X."/>
            <person name="Barry K."/>
            <person name="Bonette J."/>
            <person name="Campitelli B."/>
            <person name="Daum C."/>
            <person name="Gordon S."/>
            <person name="Gould B."/>
            <person name="Lipzen A."/>
            <person name="MacQueen A."/>
            <person name="Palacio-Mejia J."/>
            <person name="Plott C."/>
            <person name="Shakirov E."/>
            <person name="Shu S."/>
            <person name="Yoshinaga Y."/>
            <person name="Zane M."/>
            <person name="Rokhsar D."/>
            <person name="Grimwood J."/>
            <person name="Schmutz J."/>
            <person name="Juenger T."/>
        </authorList>
    </citation>
    <scope>NUCLEOTIDE SEQUENCE [LARGE SCALE GENOMIC DNA]</scope>
    <source>
        <strain evidence="3">cv. HAL2</strain>
    </source>
</reference>
<dbReference type="Gramene" id="PUZ56967">
    <property type="protein sequence ID" value="PUZ56967"/>
    <property type="gene ID" value="GQ55_5G390600"/>
</dbReference>
<feature type="region of interest" description="Disordered" evidence="1">
    <location>
        <begin position="1"/>
        <end position="37"/>
    </location>
</feature>
<name>A0A2T7DN29_9POAL</name>